<feature type="domain" description="ABC-type transport auxiliary lipoprotein component" evidence="2">
    <location>
        <begin position="25"/>
        <end position="182"/>
    </location>
</feature>
<comment type="caution">
    <text evidence="3">The sequence shown here is derived from an EMBL/GenBank/DDBJ whole genome shotgun (WGS) entry which is preliminary data.</text>
</comment>
<dbReference type="AlphaFoldDB" id="U2ZGW9"/>
<gene>
    <name evidence="3" type="ORF">VPR01S_05_02210</name>
</gene>
<dbReference type="RefSeq" id="WP_021704904.1">
    <property type="nucleotide sequence ID" value="NZ_BATJ01000005.1"/>
</dbReference>
<dbReference type="eggNOG" id="COG3009">
    <property type="taxonomic scope" value="Bacteria"/>
</dbReference>
<name>U2ZGW9_VIBPR</name>
<sequence length="185" mass="20237">MKKWLVFSLVALAGCSATPPASQLYVLPAPEATVRAPQTAPILVVRPVELAPYLDSAGLVYRTSDTQVIQTRQNLWAQNLSAQLTQRLVADLRSKQSQYWPVQLNPVMTSRGQPMLLVRVEQFNGSYTGNADISGEWTLVDAEGQIQQTQAFRHSVPLDSGGYPALVEALAQGFQQVTSQIAQTL</sequence>
<evidence type="ECO:0000313" key="4">
    <source>
        <dbReference type="Proteomes" id="UP000016570"/>
    </source>
</evidence>
<accession>U2ZGW9</accession>
<reference evidence="3 4" key="1">
    <citation type="submission" date="2013-09" db="EMBL/GenBank/DDBJ databases">
        <title>Whole genome shotgun sequence of Vibrio proteolyticus NBRC 13287.</title>
        <authorList>
            <person name="Isaki S."/>
            <person name="Hosoyama A."/>
            <person name="Numata M."/>
            <person name="Hashimoto M."/>
            <person name="Hosoyama Y."/>
            <person name="Tsuchikane K."/>
            <person name="Noguchi M."/>
            <person name="Hirakata S."/>
            <person name="Ichikawa N."/>
            <person name="Ohji S."/>
            <person name="Yamazoe A."/>
            <person name="Fujita N."/>
        </authorList>
    </citation>
    <scope>NUCLEOTIDE SEQUENCE [LARGE SCALE GENOMIC DNA]</scope>
    <source>
        <strain evidence="3 4">NBRC 13287</strain>
    </source>
</reference>
<dbReference type="EMBL" id="BATJ01000005">
    <property type="protein sequence ID" value="GAD66926.1"/>
    <property type="molecule type" value="Genomic_DNA"/>
</dbReference>
<organism evidence="3 4">
    <name type="scientific">Vibrio proteolyticus NBRC 13287</name>
    <dbReference type="NCBI Taxonomy" id="1219065"/>
    <lineage>
        <taxon>Bacteria</taxon>
        <taxon>Pseudomonadati</taxon>
        <taxon>Pseudomonadota</taxon>
        <taxon>Gammaproteobacteria</taxon>
        <taxon>Vibrionales</taxon>
        <taxon>Vibrionaceae</taxon>
        <taxon>Vibrio</taxon>
    </lineage>
</organism>
<keyword evidence="1" id="KW-0732">Signal</keyword>
<dbReference type="STRING" id="1219065.VPR01S_05_02210"/>
<evidence type="ECO:0000259" key="2">
    <source>
        <dbReference type="Pfam" id="PF03886"/>
    </source>
</evidence>
<dbReference type="SUPFAM" id="SSF159594">
    <property type="entry name" value="XCC0632-like"/>
    <property type="match status" value="1"/>
</dbReference>
<proteinExistence type="predicted"/>
<dbReference type="Gene3D" id="3.40.50.10610">
    <property type="entry name" value="ABC-type transport auxiliary lipoprotein component"/>
    <property type="match status" value="1"/>
</dbReference>
<feature type="chain" id="PRO_5004638360" description="ABC-type transport auxiliary lipoprotein component domain-containing protein" evidence="1">
    <location>
        <begin position="22"/>
        <end position="185"/>
    </location>
</feature>
<dbReference type="PROSITE" id="PS51257">
    <property type="entry name" value="PROKAR_LIPOPROTEIN"/>
    <property type="match status" value="1"/>
</dbReference>
<dbReference type="InterPro" id="IPR005586">
    <property type="entry name" value="ABC_trans_aux"/>
</dbReference>
<dbReference type="Pfam" id="PF03886">
    <property type="entry name" value="ABC_trans_aux"/>
    <property type="match status" value="1"/>
</dbReference>
<keyword evidence="4" id="KW-1185">Reference proteome</keyword>
<feature type="signal peptide" evidence="1">
    <location>
        <begin position="1"/>
        <end position="21"/>
    </location>
</feature>
<evidence type="ECO:0000313" key="3">
    <source>
        <dbReference type="EMBL" id="GAD66926.1"/>
    </source>
</evidence>
<protein>
    <recommendedName>
        <fullName evidence="2">ABC-type transport auxiliary lipoprotein component domain-containing protein</fullName>
    </recommendedName>
</protein>
<dbReference type="Proteomes" id="UP000016570">
    <property type="component" value="Unassembled WGS sequence"/>
</dbReference>
<evidence type="ECO:0000256" key="1">
    <source>
        <dbReference type="SAM" id="SignalP"/>
    </source>
</evidence>